<sequence>MKKWTYLLVIVLVFSLQNKAEAHPGRTDSSGGHNCSQKSISKGLCTGYHYHNGGGSTKTVPAKTAPAKPAYNPKIYYDSGYQAGYDLGQKKGYKKDKSVQSSDNSNADYVEGWSAGYQKGLEDGLAKINKEEQDTKDKKAGTEQGEKDGINSFVDGKKINDFTYASGSSELYKSSYIEAFTSSWQLTKGKKDSYDNGYKQGLSQDEIVIPSIFQTNILKPEYEKGHKAGEDERDKNEVAKYKKEGHALGYEVKELAINADIKKGIYVEAFKQGYESGLQKRKEEVVEEGYNYAFKHMKFENSPYEGKEYFSEWIKEGYDSNDIAAEIKTKSIELGKENEEYTIPKKYKVNEDAIALHDKLFLKGQKIQEEIDRKKRNTLVTTSAIGIPTVGGILFLARKRKKKIA</sequence>
<keyword evidence="1" id="KW-1133">Transmembrane helix</keyword>
<reference evidence="3 4" key="1">
    <citation type="submission" date="2020-08" db="EMBL/GenBank/DDBJ databases">
        <title>A Genomic Blueprint of the Chicken Gut Microbiome.</title>
        <authorList>
            <person name="Gilroy R."/>
            <person name="Ravi A."/>
            <person name="Getino M."/>
            <person name="Pursley I."/>
            <person name="Horton D.L."/>
            <person name="Alikhan N.-F."/>
            <person name="Baker D."/>
            <person name="Gharbi K."/>
            <person name="Hall N."/>
            <person name="Watson M."/>
            <person name="Adriaenssens E.M."/>
            <person name="Foster-Nyarko E."/>
            <person name="Jarju S."/>
            <person name="Secka A."/>
            <person name="Antonio M."/>
            <person name="Oren A."/>
            <person name="Chaudhuri R."/>
            <person name="La Ragione R.M."/>
            <person name="Hildebrand F."/>
            <person name="Pallen M.J."/>
        </authorList>
    </citation>
    <scope>NUCLEOTIDE SEQUENCE [LARGE SCALE GENOMIC DNA]</scope>
    <source>
        <strain evidence="3 4">Sa3CUA8</strain>
    </source>
</reference>
<keyword evidence="4" id="KW-1185">Reference proteome</keyword>
<comment type="caution">
    <text evidence="3">The sequence shown here is derived from an EMBL/GenBank/DDBJ whole genome shotgun (WGS) entry which is preliminary data.</text>
</comment>
<evidence type="ECO:0000256" key="1">
    <source>
        <dbReference type="SAM" id="Phobius"/>
    </source>
</evidence>
<dbReference type="InterPro" id="IPR047773">
    <property type="entry name" value="YHYH_dom_bact"/>
</dbReference>
<evidence type="ECO:0000313" key="4">
    <source>
        <dbReference type="Proteomes" id="UP000659496"/>
    </source>
</evidence>
<dbReference type="NCBIfam" id="NF033223">
    <property type="entry name" value="YHYH_alt"/>
    <property type="match status" value="1"/>
</dbReference>
<keyword evidence="1" id="KW-0812">Transmembrane</keyword>
<evidence type="ECO:0000313" key="3">
    <source>
        <dbReference type="EMBL" id="MBD7908257.1"/>
    </source>
</evidence>
<keyword evidence="2" id="KW-0732">Signal</keyword>
<accession>A0ABR8PJC4</accession>
<feature type="signal peptide" evidence="2">
    <location>
        <begin position="1"/>
        <end position="22"/>
    </location>
</feature>
<keyword evidence="1" id="KW-0472">Membrane</keyword>
<feature type="transmembrane region" description="Helical" evidence="1">
    <location>
        <begin position="378"/>
        <end position="397"/>
    </location>
</feature>
<feature type="chain" id="PRO_5046504043" evidence="2">
    <location>
        <begin position="23"/>
        <end position="405"/>
    </location>
</feature>
<proteinExistence type="predicted"/>
<gene>
    <name evidence="3" type="ORF">H9659_07940</name>
</gene>
<evidence type="ECO:0000256" key="2">
    <source>
        <dbReference type="SAM" id="SignalP"/>
    </source>
</evidence>
<protein>
    <submittedName>
        <fullName evidence="3">YHYH domain-containing protein</fullName>
    </submittedName>
</protein>
<dbReference type="EMBL" id="JACSQY010000004">
    <property type="protein sequence ID" value="MBD7908257.1"/>
    <property type="molecule type" value="Genomic_DNA"/>
</dbReference>
<organism evidence="3 4">
    <name type="scientific">Sporosarcina gallistercoris</name>
    <dbReference type="NCBI Taxonomy" id="2762245"/>
    <lineage>
        <taxon>Bacteria</taxon>
        <taxon>Bacillati</taxon>
        <taxon>Bacillota</taxon>
        <taxon>Bacilli</taxon>
        <taxon>Bacillales</taxon>
        <taxon>Caryophanaceae</taxon>
        <taxon>Sporosarcina</taxon>
    </lineage>
</organism>
<dbReference type="RefSeq" id="WP_191689395.1">
    <property type="nucleotide sequence ID" value="NZ_JACSQY010000004.1"/>
</dbReference>
<dbReference type="Proteomes" id="UP000659496">
    <property type="component" value="Unassembled WGS sequence"/>
</dbReference>
<name>A0ABR8PJC4_9BACL</name>